<sequence length="65" mass="7386">MVIIFIKLEWFLQNEKICGQKPEMTSLLKIASLLTITNKERHQLHNARIGAIGLGKGLALFRILL</sequence>
<name>A0A2N5XM96_9HYPH</name>
<dbReference type="Proteomes" id="UP000234881">
    <property type="component" value="Unassembled WGS sequence"/>
</dbReference>
<accession>A0A2N5XM96</accession>
<reference evidence="1 2" key="1">
    <citation type="submission" date="2018-01" db="EMBL/GenBank/DDBJ databases">
        <title>The draft genome sequence of Cohaesibacter sp. H1304.</title>
        <authorList>
            <person name="Wang N.-N."/>
            <person name="Du Z.-J."/>
        </authorList>
    </citation>
    <scope>NUCLEOTIDE SEQUENCE [LARGE SCALE GENOMIC DNA]</scope>
    <source>
        <strain evidence="1 2">H1304</strain>
    </source>
</reference>
<evidence type="ECO:0000313" key="1">
    <source>
        <dbReference type="EMBL" id="PLW75614.1"/>
    </source>
</evidence>
<dbReference type="EMBL" id="PKUQ01000047">
    <property type="protein sequence ID" value="PLW75614.1"/>
    <property type="molecule type" value="Genomic_DNA"/>
</dbReference>
<organism evidence="1 2">
    <name type="scientific">Cohaesibacter celericrescens</name>
    <dbReference type="NCBI Taxonomy" id="2067669"/>
    <lineage>
        <taxon>Bacteria</taxon>
        <taxon>Pseudomonadati</taxon>
        <taxon>Pseudomonadota</taxon>
        <taxon>Alphaproteobacteria</taxon>
        <taxon>Hyphomicrobiales</taxon>
        <taxon>Cohaesibacteraceae</taxon>
    </lineage>
</organism>
<evidence type="ECO:0000313" key="2">
    <source>
        <dbReference type="Proteomes" id="UP000234881"/>
    </source>
</evidence>
<gene>
    <name evidence="1" type="ORF">C0081_18350</name>
</gene>
<protein>
    <submittedName>
        <fullName evidence="1">Uncharacterized protein</fullName>
    </submittedName>
</protein>
<proteinExistence type="predicted"/>
<comment type="caution">
    <text evidence="1">The sequence shown here is derived from an EMBL/GenBank/DDBJ whole genome shotgun (WGS) entry which is preliminary data.</text>
</comment>
<dbReference type="AlphaFoldDB" id="A0A2N5XM96"/>
<keyword evidence="2" id="KW-1185">Reference proteome</keyword>